<keyword evidence="14" id="KW-1185">Reference proteome</keyword>
<evidence type="ECO:0000256" key="3">
    <source>
        <dbReference type="ARBA" id="ARBA00023001"/>
    </source>
</evidence>
<feature type="binding site" evidence="9">
    <location>
        <position position="312"/>
    </location>
    <ligand>
        <name>substrate</name>
    </ligand>
</feature>
<dbReference type="GO" id="GO:0004553">
    <property type="term" value="F:hydrolase activity, hydrolyzing O-glycosyl compounds"/>
    <property type="evidence" value="ECO:0007669"/>
    <property type="project" value="InterPro"/>
</dbReference>
<dbReference type="PROSITE" id="PS00656">
    <property type="entry name" value="GLYCOSYL_HYDROL_F6_2"/>
    <property type="match status" value="1"/>
</dbReference>
<keyword evidence="2 11" id="KW-0378">Hydrolase</keyword>
<accession>A0A7Y9YBP3</accession>
<evidence type="ECO:0000256" key="11">
    <source>
        <dbReference type="RuleBase" id="RU361186"/>
    </source>
</evidence>
<sequence length="340" mass="36138">MAHVRRGERGVVRVLLAVGVAVALVVAGILVARAQQWGPFEEADPSTRNLFAERAQYVDPLNRTRRAADQLRADGRADDADLLMRMAAVPSGIWLTPEQFPPGVVGEYVAGLVATTEEADELPLLVLYGIPGRDCSGGFSAGGLDEESYRPWVQEVADAILTAEATAVVVVEPDALASAPECGVVDQRVRLVGEAVDVLATAGITTYVDAGHSDWVSVRPMARMLQDAGIDRVRGFSTNVSNYQTDADELVFAERLSAQIGGTHWVTDRGRNGNGATEIWCNPDGRALGKLPGFVDGGTGLDAYLWVKPPAESDGTCNEGPPAGEVYLDQAVELARAAGW</sequence>
<dbReference type="Proteomes" id="UP000537326">
    <property type="component" value="Unassembled WGS sequence"/>
</dbReference>
<dbReference type="PANTHER" id="PTHR34876">
    <property type="match status" value="1"/>
</dbReference>
<feature type="binding site" evidence="9">
    <location>
        <position position="215"/>
    </location>
    <ligand>
        <name>substrate</name>
    </ligand>
</feature>
<evidence type="ECO:0000256" key="7">
    <source>
        <dbReference type="ARBA" id="ARBA00023326"/>
    </source>
</evidence>
<keyword evidence="3 11" id="KW-0136">Cellulose degradation</keyword>
<feature type="binding site" evidence="9">
    <location>
        <position position="242"/>
    </location>
    <ligand>
        <name>substrate</name>
    </ligand>
</feature>
<name>A0A7Y9YBP3_9ACTN</name>
<keyword evidence="7 11" id="KW-0624">Polysaccharide degradation</keyword>
<feature type="active site" description="Proton acceptor" evidence="8">
    <location>
        <position position="314"/>
    </location>
</feature>
<dbReference type="RefSeq" id="WP_179530255.1">
    <property type="nucleotide sequence ID" value="NZ_BAAAPP010000012.1"/>
</dbReference>
<comment type="similarity">
    <text evidence="11">Belongs to the glycosyl hydrolase family 6.</text>
</comment>
<keyword evidence="4" id="KW-1015">Disulfide bond</keyword>
<dbReference type="PANTHER" id="PTHR34876:SF4">
    <property type="entry name" value="1,4-BETA-D-GLUCAN CELLOBIOHYDROLASE C-RELATED"/>
    <property type="match status" value="1"/>
</dbReference>
<evidence type="ECO:0000256" key="8">
    <source>
        <dbReference type="PIRSR" id="PIRSR001100-1"/>
    </source>
</evidence>
<evidence type="ECO:0000256" key="10">
    <source>
        <dbReference type="PROSITE-ProRule" id="PRU10057"/>
    </source>
</evidence>
<dbReference type="EC" id="3.2.1.-" evidence="11"/>
<feature type="binding site" evidence="9">
    <location>
        <position position="212"/>
    </location>
    <ligand>
        <name>substrate</name>
    </ligand>
</feature>
<keyword evidence="1" id="KW-0732">Signal</keyword>
<dbReference type="EMBL" id="JACBZI010000001">
    <property type="protein sequence ID" value="NYI09243.1"/>
    <property type="molecule type" value="Genomic_DNA"/>
</dbReference>
<evidence type="ECO:0000256" key="6">
    <source>
        <dbReference type="ARBA" id="ARBA00023295"/>
    </source>
</evidence>
<keyword evidence="12" id="KW-1133">Transmembrane helix</keyword>
<dbReference type="PRINTS" id="PR00733">
    <property type="entry name" value="GLHYDRLASE6"/>
</dbReference>
<keyword evidence="6 11" id="KW-0326">Glycosidase</keyword>
<evidence type="ECO:0000256" key="12">
    <source>
        <dbReference type="SAM" id="Phobius"/>
    </source>
</evidence>
<evidence type="ECO:0000313" key="14">
    <source>
        <dbReference type="Proteomes" id="UP000537326"/>
    </source>
</evidence>
<protein>
    <recommendedName>
        <fullName evidence="11">Glucanase</fullName>
        <ecNumber evidence="11">3.2.1.-</ecNumber>
    </recommendedName>
</protein>
<keyword evidence="12" id="KW-0472">Membrane</keyword>
<keyword evidence="5 11" id="KW-0119">Carbohydrate metabolism</keyword>
<evidence type="ECO:0000256" key="5">
    <source>
        <dbReference type="ARBA" id="ARBA00023277"/>
    </source>
</evidence>
<feature type="active site" description="Proton donor" evidence="8 10">
    <location>
        <position position="174"/>
    </location>
</feature>
<dbReference type="AlphaFoldDB" id="A0A7Y9YBP3"/>
<evidence type="ECO:0000256" key="4">
    <source>
        <dbReference type="ARBA" id="ARBA00023157"/>
    </source>
</evidence>
<dbReference type="InterPro" id="IPR036434">
    <property type="entry name" value="Beta_cellobiohydrolase_sf"/>
</dbReference>
<feature type="transmembrane region" description="Helical" evidence="12">
    <location>
        <begin position="12"/>
        <end position="32"/>
    </location>
</feature>
<organism evidence="13 14">
    <name type="scientific">Nocardioides marinus</name>
    <dbReference type="NCBI Taxonomy" id="374514"/>
    <lineage>
        <taxon>Bacteria</taxon>
        <taxon>Bacillati</taxon>
        <taxon>Actinomycetota</taxon>
        <taxon>Actinomycetes</taxon>
        <taxon>Propionibacteriales</taxon>
        <taxon>Nocardioidaceae</taxon>
        <taxon>Nocardioides</taxon>
    </lineage>
</organism>
<feature type="binding site" evidence="9">
    <location>
        <position position="94"/>
    </location>
    <ligand>
        <name>substrate</name>
    </ligand>
</feature>
<comment type="caution">
    <text evidence="13">The sequence shown here is derived from an EMBL/GenBank/DDBJ whole genome shotgun (WGS) entry which is preliminary data.</text>
</comment>
<dbReference type="GO" id="GO:0030245">
    <property type="term" value="P:cellulose catabolic process"/>
    <property type="evidence" value="ECO:0007669"/>
    <property type="project" value="UniProtKB-KW"/>
</dbReference>
<gene>
    <name evidence="13" type="ORF">BKA05_000758</name>
</gene>
<dbReference type="Gene3D" id="3.20.20.40">
    <property type="entry name" value="1, 4-beta cellobiohydrolase"/>
    <property type="match status" value="1"/>
</dbReference>
<dbReference type="SUPFAM" id="SSF51989">
    <property type="entry name" value="Glycosyl hydrolases family 6, cellulases"/>
    <property type="match status" value="1"/>
</dbReference>
<evidence type="ECO:0000313" key="13">
    <source>
        <dbReference type="EMBL" id="NYI09243.1"/>
    </source>
</evidence>
<evidence type="ECO:0000256" key="1">
    <source>
        <dbReference type="ARBA" id="ARBA00022729"/>
    </source>
</evidence>
<keyword evidence="12" id="KW-0812">Transmembrane</keyword>
<evidence type="ECO:0000256" key="9">
    <source>
        <dbReference type="PIRSR" id="PIRSR001100-2"/>
    </source>
</evidence>
<dbReference type="InterPro" id="IPR016288">
    <property type="entry name" value="Beta_cellobiohydrolase"/>
</dbReference>
<reference evidence="13 14" key="1">
    <citation type="submission" date="2020-07" db="EMBL/GenBank/DDBJ databases">
        <title>Sequencing the genomes of 1000 actinobacteria strains.</title>
        <authorList>
            <person name="Klenk H.-P."/>
        </authorList>
    </citation>
    <scope>NUCLEOTIDE SEQUENCE [LARGE SCALE GENOMIC DNA]</scope>
    <source>
        <strain evidence="13 14">DSM 18248</strain>
    </source>
</reference>
<dbReference type="PIRSF" id="PIRSF001100">
    <property type="entry name" value="Beta_cellobiohydrolase"/>
    <property type="match status" value="1"/>
</dbReference>
<dbReference type="Pfam" id="PF01341">
    <property type="entry name" value="Glyco_hydro_6"/>
    <property type="match status" value="1"/>
</dbReference>
<dbReference type="InterPro" id="IPR001524">
    <property type="entry name" value="Glyco_hydro_6_CS"/>
</dbReference>
<evidence type="ECO:0000256" key="2">
    <source>
        <dbReference type="ARBA" id="ARBA00022801"/>
    </source>
</evidence>
<feature type="binding site" evidence="9">
    <location>
        <position position="280"/>
    </location>
    <ligand>
        <name>substrate</name>
    </ligand>
</feature>
<feature type="binding site" evidence="9">
    <location>
        <position position="308"/>
    </location>
    <ligand>
        <name>substrate</name>
    </ligand>
</feature>
<proteinExistence type="inferred from homology"/>